<proteinExistence type="predicted"/>
<organism evidence="2 3">
    <name type="scientific">Peribacillus glennii</name>
    <dbReference type="NCBI Taxonomy" id="2303991"/>
    <lineage>
        <taxon>Bacteria</taxon>
        <taxon>Bacillati</taxon>
        <taxon>Bacillota</taxon>
        <taxon>Bacilli</taxon>
        <taxon>Bacillales</taxon>
        <taxon>Bacillaceae</taxon>
        <taxon>Peribacillus</taxon>
    </lineage>
</organism>
<evidence type="ECO:0000313" key="3">
    <source>
        <dbReference type="Proteomes" id="UP000262939"/>
    </source>
</evidence>
<protein>
    <submittedName>
        <fullName evidence="2">CoA transferase</fullName>
    </submittedName>
</protein>
<dbReference type="Proteomes" id="UP000262939">
    <property type="component" value="Unassembled WGS sequence"/>
</dbReference>
<comment type="caution">
    <text evidence="2">The sequence shown here is derived from an EMBL/GenBank/DDBJ whole genome shotgun (WGS) entry which is preliminary data.</text>
</comment>
<evidence type="ECO:0000313" key="2">
    <source>
        <dbReference type="EMBL" id="RFU65124.1"/>
    </source>
</evidence>
<dbReference type="SUPFAM" id="SSF89796">
    <property type="entry name" value="CoA-transferase family III (CaiB/BaiF)"/>
    <property type="match status" value="1"/>
</dbReference>
<dbReference type="GO" id="GO:0008410">
    <property type="term" value="F:CoA-transferase activity"/>
    <property type="evidence" value="ECO:0007669"/>
    <property type="project" value="TreeGrafter"/>
</dbReference>
<reference evidence="2 3" key="1">
    <citation type="submission" date="2018-08" db="EMBL/GenBank/DDBJ databases">
        <title>Bacillus chawlae sp. nov., Bacillus glennii sp. nov., and Bacillus saganii sp. nov. Isolated from the Vehicle Assembly Building at Kennedy Space Center where the Viking Spacecraft were Assembled.</title>
        <authorList>
            <person name="Seuylemezian A."/>
            <person name="Vaishampayan P."/>
        </authorList>
    </citation>
    <scope>NUCLEOTIDE SEQUENCE [LARGE SCALE GENOMIC DNA]</scope>
    <source>
        <strain evidence="2 3">V44-8</strain>
    </source>
</reference>
<name>A0A372LGL5_9BACI</name>
<dbReference type="InterPro" id="IPR044855">
    <property type="entry name" value="CoA-Trfase_III_dom3_sf"/>
</dbReference>
<sequence length="404" mass="44449">MQALDGIKVLDLSRTLAGPFCTMLLGDMGADIIKVERPGKGDETRDFTPPRWNGESAYYLASNRNKRSITIDIKSDEGRKIIYKLAEESDVFIENFRTGTMEKLGLGYEQLKEINPRIIYCSISGFGRTGPEKNRAGYDLLLQGYGGLMSVTGEQGGAPVKAGMSLVDLTTGTFAAYGILTAMIARGKTGKGQFIDASLLDGQVALLNFLATSYFATDKPAGRMGSAHPTIVPYQAFSARDMDIILAVTNNGLWEKCCRAMEWDDLLFDPRFKTNEDRVSHRQELVAIISERISALESKSIFERLDAVGVPCGPIHTVDQVVNHPHVIARDMILEVDHPIVENLKMAGFPIKLSDTPAKLKRHPPLLGEHTDEILKELGLLPDEIKDLKLKKVVGEAPNSVRST</sequence>
<dbReference type="InterPro" id="IPR003673">
    <property type="entry name" value="CoA-Trfase_fam_III"/>
</dbReference>
<dbReference type="Gene3D" id="3.30.1540.10">
    <property type="entry name" value="formyl-coa transferase, domain 3"/>
    <property type="match status" value="1"/>
</dbReference>
<dbReference type="PANTHER" id="PTHR48207">
    <property type="entry name" value="SUCCINATE--HYDROXYMETHYLGLUTARATE COA-TRANSFERASE"/>
    <property type="match status" value="1"/>
</dbReference>
<gene>
    <name evidence="2" type="ORF">D0466_04230</name>
</gene>
<dbReference type="EMBL" id="QVTD01000003">
    <property type="protein sequence ID" value="RFU65124.1"/>
    <property type="molecule type" value="Genomic_DNA"/>
</dbReference>
<dbReference type="Pfam" id="PF02515">
    <property type="entry name" value="CoA_transf_3"/>
    <property type="match status" value="1"/>
</dbReference>
<dbReference type="RefSeq" id="WP_117321300.1">
    <property type="nucleotide sequence ID" value="NZ_QVTD01000003.1"/>
</dbReference>
<dbReference type="OrthoDB" id="9797653at2"/>
<dbReference type="PANTHER" id="PTHR48207:SF3">
    <property type="entry name" value="SUCCINATE--HYDROXYMETHYLGLUTARATE COA-TRANSFERASE"/>
    <property type="match status" value="1"/>
</dbReference>
<dbReference type="InterPro" id="IPR023606">
    <property type="entry name" value="CoA-Trfase_III_dom_1_sf"/>
</dbReference>
<keyword evidence="1 2" id="KW-0808">Transferase</keyword>
<dbReference type="InterPro" id="IPR050483">
    <property type="entry name" value="CoA-transferase_III_domain"/>
</dbReference>
<keyword evidence="3" id="KW-1185">Reference proteome</keyword>
<dbReference type="Gene3D" id="3.40.50.10540">
    <property type="entry name" value="Crotonobetainyl-coa:carnitine coa-transferase, domain 1"/>
    <property type="match status" value="1"/>
</dbReference>
<accession>A0A372LGL5</accession>
<dbReference type="AlphaFoldDB" id="A0A372LGL5"/>
<evidence type="ECO:0000256" key="1">
    <source>
        <dbReference type="ARBA" id="ARBA00022679"/>
    </source>
</evidence>